<feature type="transmembrane region" description="Helical" evidence="6">
    <location>
        <begin position="244"/>
        <end position="264"/>
    </location>
</feature>
<dbReference type="GO" id="GO:0022857">
    <property type="term" value="F:transmembrane transporter activity"/>
    <property type="evidence" value="ECO:0007669"/>
    <property type="project" value="InterPro"/>
</dbReference>
<dbReference type="EMBL" id="CP001710">
    <property type="protein sequence ID" value="ADL58748.1"/>
    <property type="molecule type" value="Genomic_DNA"/>
</dbReference>
<dbReference type="GeneID" id="77399928"/>
<dbReference type="KEGG" id="mmg:MTBMA_c11550"/>
<dbReference type="InterPro" id="IPR052425">
    <property type="entry name" value="Uncharacterized_MFS-type"/>
</dbReference>
<keyword evidence="2" id="KW-1003">Cell membrane</keyword>
<proteinExistence type="predicted"/>
<dbReference type="SUPFAM" id="SSF103473">
    <property type="entry name" value="MFS general substrate transporter"/>
    <property type="match status" value="1"/>
</dbReference>
<reference key="1">
    <citation type="submission" date="2009-08" db="EMBL/GenBank/DDBJ databases">
        <title>The genome sequence of Methanothermobacter marburgensis.</title>
        <authorList>
            <person name="Kaster A."/>
            <person name="Seedorf H."/>
            <person name="Goenrich M."/>
            <person name="Wiezer A."/>
            <person name="Liesegang H."/>
            <person name="Thauer R."/>
            <person name="Gottschalk G."/>
        </authorList>
    </citation>
    <scope>NUCLEOTIDE SEQUENCE</scope>
    <source>
        <strain>Marburg</strain>
    </source>
</reference>
<dbReference type="PANTHER" id="PTHR42688:SF1">
    <property type="entry name" value="BLR5212 PROTEIN"/>
    <property type="match status" value="1"/>
</dbReference>
<accession>D9PX00</accession>
<dbReference type="PATRIC" id="fig|79929.8.peg.1125"/>
<comment type="subcellular location">
    <subcellularLocation>
        <location evidence="1">Cell membrane</location>
        <topology evidence="1">Multi-pass membrane protein</topology>
    </subcellularLocation>
</comment>
<organism evidence="8 9">
    <name type="scientific">Methanothermobacter marburgensis (strain ATCC BAA-927 / DSM 2133 / JCM 14651 / NBRC 100331 / OCM 82 / Marburg)</name>
    <name type="common">Methanobacterium thermoautotrophicum</name>
    <dbReference type="NCBI Taxonomy" id="79929"/>
    <lineage>
        <taxon>Archaea</taxon>
        <taxon>Methanobacteriati</taxon>
        <taxon>Methanobacteriota</taxon>
        <taxon>Methanomada group</taxon>
        <taxon>Methanobacteria</taxon>
        <taxon>Methanobacteriales</taxon>
        <taxon>Methanobacteriaceae</taxon>
        <taxon>Methanothermobacter</taxon>
    </lineage>
</organism>
<dbReference type="GO" id="GO:0005886">
    <property type="term" value="C:plasma membrane"/>
    <property type="evidence" value="ECO:0007669"/>
    <property type="project" value="UniProtKB-SubCell"/>
</dbReference>
<feature type="transmembrane region" description="Helical" evidence="6">
    <location>
        <begin position="328"/>
        <end position="347"/>
    </location>
</feature>
<evidence type="ECO:0000256" key="4">
    <source>
        <dbReference type="ARBA" id="ARBA00022989"/>
    </source>
</evidence>
<protein>
    <submittedName>
        <fullName evidence="8">Predicted transporter</fullName>
    </submittedName>
</protein>
<evidence type="ECO:0000256" key="6">
    <source>
        <dbReference type="SAM" id="Phobius"/>
    </source>
</evidence>
<feature type="transmembrane region" description="Helical" evidence="6">
    <location>
        <begin position="165"/>
        <end position="186"/>
    </location>
</feature>
<evidence type="ECO:0000256" key="2">
    <source>
        <dbReference type="ARBA" id="ARBA00022475"/>
    </source>
</evidence>
<dbReference type="STRING" id="79929.MTBMA_c11550"/>
<evidence type="ECO:0000256" key="1">
    <source>
        <dbReference type="ARBA" id="ARBA00004651"/>
    </source>
</evidence>
<keyword evidence="5 6" id="KW-0472">Membrane</keyword>
<sequence length="385" mass="41308">MNRATKFIIILGIVSLFADMTYEGARGITGPFMAFLGASAFMVGFAAGFGELSGYLIRFLSGYVSDRTGRYWFITFAGYIINLIAVPLLAFAGNWQVAVLLIIIERVGKGLRTPPRDAILSYASSTMGHGTGFGIHEALDQIGAVAGPFIVFLVLALGGGFREGFLVLAVPAIMALSVLTAGYLLFPRPGELETSTRIDYTSFRGSYWIYMLAVCFIALGYADFPLVGYHLGVSGVLEPSMIPVLYSLAMLTDAVSALIFGRYFDRYGFRVMALAVFISMLYAPLAFLGGSLAAVTGAALWGVGMGAQESVMRAAVSRFSPPERRGSAYGTFNMVFGVAWFSGSLLMGYLYGVWIPAVVLFSLVTQSAAIAVIAGIERMEGQDSR</sequence>
<dbReference type="CDD" id="cd17370">
    <property type="entry name" value="MFS_MJ1317_like"/>
    <property type="match status" value="1"/>
</dbReference>
<dbReference type="InterPro" id="IPR036259">
    <property type="entry name" value="MFS_trans_sf"/>
</dbReference>
<keyword evidence="4 6" id="KW-1133">Transmembrane helix</keyword>
<keyword evidence="3 6" id="KW-0812">Transmembrane</keyword>
<dbReference type="OrthoDB" id="117970at2157"/>
<evidence type="ECO:0000256" key="5">
    <source>
        <dbReference type="ARBA" id="ARBA00023136"/>
    </source>
</evidence>
<name>D9PX00_METTM</name>
<feature type="transmembrane region" description="Helical" evidence="6">
    <location>
        <begin position="353"/>
        <end position="376"/>
    </location>
</feature>
<feature type="transmembrane region" description="Helical" evidence="6">
    <location>
        <begin position="77"/>
        <end position="104"/>
    </location>
</feature>
<dbReference type="PaxDb" id="79929-MTBMA_c11550"/>
<evidence type="ECO:0000313" key="9">
    <source>
        <dbReference type="Proteomes" id="UP000000345"/>
    </source>
</evidence>
<keyword evidence="9" id="KW-1185">Reference proteome</keyword>
<evidence type="ECO:0000259" key="7">
    <source>
        <dbReference type="PROSITE" id="PS50850"/>
    </source>
</evidence>
<evidence type="ECO:0000313" key="8">
    <source>
        <dbReference type="EMBL" id="ADL58748.1"/>
    </source>
</evidence>
<dbReference type="GeneID" id="9704863"/>
<dbReference type="Gene3D" id="1.20.1250.20">
    <property type="entry name" value="MFS general substrate transporter like domains"/>
    <property type="match status" value="2"/>
</dbReference>
<dbReference type="HOGENOM" id="CLU_040020_2_0_2"/>
<gene>
    <name evidence="8" type="ordered locus">MTBMA_c11550</name>
</gene>
<reference evidence="8 9" key="2">
    <citation type="journal article" date="2010" name="J. Bacteriol.">
        <title>Complete genome sequence of Methanothermobacter marburgensis, a methanoarchaeon model organism.</title>
        <authorList>
            <person name="Liesegang H."/>
            <person name="Kaster A.K."/>
            <person name="Wiezer A."/>
            <person name="Goenrich M."/>
            <person name="Wollherr A."/>
            <person name="Seedorf H."/>
            <person name="Gottschalk G."/>
            <person name="Thauer R.K."/>
        </authorList>
    </citation>
    <scope>NUCLEOTIDE SEQUENCE [LARGE SCALE GENOMIC DNA]</scope>
    <source>
        <strain evidence="9">ATCC BAA-927 / DSM 2133 / JCM 14651 / NBRC 100331 / OCM 82 / Marburg</strain>
    </source>
</reference>
<feature type="transmembrane region" description="Helical" evidence="6">
    <location>
        <begin position="142"/>
        <end position="159"/>
    </location>
</feature>
<dbReference type="PANTHER" id="PTHR42688">
    <property type="entry name" value="CONSERVED PROTEIN"/>
    <property type="match status" value="1"/>
</dbReference>
<dbReference type="RefSeq" id="WP_013295970.1">
    <property type="nucleotide sequence ID" value="NC_014408.1"/>
</dbReference>
<evidence type="ECO:0000256" key="3">
    <source>
        <dbReference type="ARBA" id="ARBA00022692"/>
    </source>
</evidence>
<dbReference type="InterPro" id="IPR011701">
    <property type="entry name" value="MFS"/>
</dbReference>
<feature type="domain" description="Major facilitator superfamily (MFS) profile" evidence="7">
    <location>
        <begin position="5"/>
        <end position="380"/>
    </location>
</feature>
<feature type="transmembrane region" description="Helical" evidence="6">
    <location>
        <begin position="207"/>
        <end position="224"/>
    </location>
</feature>
<dbReference type="Proteomes" id="UP000000345">
    <property type="component" value="Chromosome"/>
</dbReference>
<dbReference type="AlphaFoldDB" id="D9PX00"/>
<dbReference type="Pfam" id="PF07690">
    <property type="entry name" value="MFS_1"/>
    <property type="match status" value="1"/>
</dbReference>
<dbReference type="PROSITE" id="PS50850">
    <property type="entry name" value="MFS"/>
    <property type="match status" value="1"/>
</dbReference>
<dbReference type="InterPro" id="IPR020846">
    <property type="entry name" value="MFS_dom"/>
</dbReference>
<feature type="transmembrane region" description="Helical" evidence="6">
    <location>
        <begin position="34"/>
        <end position="57"/>
    </location>
</feature>
<feature type="transmembrane region" description="Helical" evidence="6">
    <location>
        <begin position="6"/>
        <end position="22"/>
    </location>
</feature>